<feature type="transmembrane region" description="Helical" evidence="1">
    <location>
        <begin position="352"/>
        <end position="373"/>
    </location>
</feature>
<dbReference type="InterPro" id="IPR013783">
    <property type="entry name" value="Ig-like_fold"/>
</dbReference>
<dbReference type="STRING" id="32264.T1K694"/>
<dbReference type="eggNOG" id="ENOG502QTBN">
    <property type="taxonomic scope" value="Eukaryota"/>
</dbReference>
<evidence type="ECO:0000259" key="2">
    <source>
        <dbReference type="Pfam" id="PF24384"/>
    </source>
</evidence>
<keyword evidence="4" id="KW-1185">Reference proteome</keyword>
<proteinExistence type="predicted"/>
<dbReference type="PANTHER" id="PTHR14795">
    <property type="entry name" value="HELICASE RELATED"/>
    <property type="match status" value="1"/>
</dbReference>
<feature type="transmembrane region" description="Helical" evidence="1">
    <location>
        <begin position="211"/>
        <end position="230"/>
    </location>
</feature>
<dbReference type="InterPro" id="IPR056229">
    <property type="entry name" value="Ig_TMM62"/>
</dbReference>
<protein>
    <recommendedName>
        <fullName evidence="2">TMEM62 Ig-like domain-containing protein</fullName>
    </recommendedName>
</protein>
<feature type="transmembrane region" description="Helical" evidence="1">
    <location>
        <begin position="250"/>
        <end position="276"/>
    </location>
</feature>
<accession>T1K694</accession>
<dbReference type="EMBL" id="CAEY01001593">
    <property type="status" value="NOT_ANNOTATED_CDS"/>
    <property type="molecule type" value="Genomic_DNA"/>
</dbReference>
<evidence type="ECO:0000313" key="4">
    <source>
        <dbReference type="Proteomes" id="UP000015104"/>
    </source>
</evidence>
<reference evidence="4" key="1">
    <citation type="submission" date="2011-08" db="EMBL/GenBank/DDBJ databases">
        <authorList>
            <person name="Rombauts S."/>
        </authorList>
    </citation>
    <scope>NUCLEOTIDE SEQUENCE</scope>
    <source>
        <strain evidence="4">London</strain>
    </source>
</reference>
<evidence type="ECO:0000313" key="3">
    <source>
        <dbReference type="EnsemblMetazoa" id="tetur05g09080.1"/>
    </source>
</evidence>
<dbReference type="Pfam" id="PF24384">
    <property type="entry name" value="Ig_TMM62"/>
    <property type="match status" value="1"/>
</dbReference>
<name>T1K694_TETUR</name>
<feature type="transmembrane region" description="Helical" evidence="1">
    <location>
        <begin position="296"/>
        <end position="319"/>
    </location>
</feature>
<keyword evidence="1" id="KW-1133">Transmembrane helix</keyword>
<dbReference type="Proteomes" id="UP000015104">
    <property type="component" value="Unassembled WGS sequence"/>
</dbReference>
<organism evidence="3 4">
    <name type="scientific">Tetranychus urticae</name>
    <name type="common">Two-spotted spider mite</name>
    <dbReference type="NCBI Taxonomy" id="32264"/>
    <lineage>
        <taxon>Eukaryota</taxon>
        <taxon>Metazoa</taxon>
        <taxon>Ecdysozoa</taxon>
        <taxon>Arthropoda</taxon>
        <taxon>Chelicerata</taxon>
        <taxon>Arachnida</taxon>
        <taxon>Acari</taxon>
        <taxon>Acariformes</taxon>
        <taxon>Trombidiformes</taxon>
        <taxon>Prostigmata</taxon>
        <taxon>Eleutherengona</taxon>
        <taxon>Raphignathae</taxon>
        <taxon>Tetranychoidea</taxon>
        <taxon>Tetranychidae</taxon>
        <taxon>Tetranychus</taxon>
    </lineage>
</organism>
<dbReference type="AlphaFoldDB" id="T1K694"/>
<feature type="transmembrane region" description="Helical" evidence="1">
    <location>
        <begin position="385"/>
        <end position="405"/>
    </location>
</feature>
<dbReference type="HOGENOM" id="CLU_021197_1_0_1"/>
<keyword evidence="1" id="KW-0812">Transmembrane</keyword>
<evidence type="ECO:0000256" key="1">
    <source>
        <dbReference type="SAM" id="Phobius"/>
    </source>
</evidence>
<dbReference type="EnsemblMetazoa" id="tetur05g09080.1">
    <property type="protein sequence ID" value="tetur05g09080.1"/>
    <property type="gene ID" value="tetur05g09080"/>
</dbReference>
<sequence>MTIFFAHYPTSSIIEESPYLRNIITGPYLCGHFHTLGGLKKMYATQSTGYLEIEVADWKDERMFRVASVDHGLFNFVDVKLEQWPIILVTNPKAAIAQMPRYEPLHRISNSTHIRVLAFSPSPIDSVSVRVDNEPWSIMNRAPKTHPLFTYPWNPEKYSAGLHKIEVLASDENGNENTETVEFSIDGTKPEYPFGARFILRFSTRSVLQCLFTFIIFIAIFPVIAMRLLFLIEKGPLIQSRARSSLIYRIYFKFLIFAVYDNFFIAMMILTLYTMIGPWFIGDLLEFGWGMYINGHWIPIGLPYLFASINMILFHIPLLSCLAHILHKRFLEVTSTSKSIDSSWPYLKPRHIIFVLLLICNVLFNFSICMAHGFKSLLFVFERFWSIVIYLYVWWTTFSLTSSDFKIFIKITRDRSAVIERKEQ</sequence>
<dbReference type="PANTHER" id="PTHR14795:SF0">
    <property type="entry name" value="TRANSMEMBRANE PROTEIN 62"/>
    <property type="match status" value="1"/>
</dbReference>
<keyword evidence="1" id="KW-0472">Membrane</keyword>
<feature type="domain" description="TMEM62 Ig-like" evidence="2">
    <location>
        <begin position="83"/>
        <end position="188"/>
    </location>
</feature>
<dbReference type="Gene3D" id="2.60.40.10">
    <property type="entry name" value="Immunoglobulins"/>
    <property type="match status" value="1"/>
</dbReference>
<reference evidence="3" key="2">
    <citation type="submission" date="2015-06" db="UniProtKB">
        <authorList>
            <consortium name="EnsemblMetazoa"/>
        </authorList>
    </citation>
    <scope>IDENTIFICATION</scope>
</reference>